<evidence type="ECO:0000313" key="1">
    <source>
        <dbReference type="EMBL" id="CAG8796472.1"/>
    </source>
</evidence>
<evidence type="ECO:0000313" key="2">
    <source>
        <dbReference type="Proteomes" id="UP000789405"/>
    </source>
</evidence>
<protein>
    <submittedName>
        <fullName evidence="1">4667_t:CDS:1</fullName>
    </submittedName>
</protein>
<feature type="non-terminal residue" evidence="1">
    <location>
        <position position="73"/>
    </location>
</feature>
<accession>A0A9N9P9U9</accession>
<proteinExistence type="predicted"/>
<dbReference type="OrthoDB" id="10342788at2759"/>
<dbReference type="AlphaFoldDB" id="A0A9N9P9U9"/>
<comment type="caution">
    <text evidence="1">The sequence shown here is derived from an EMBL/GenBank/DDBJ whole genome shotgun (WGS) entry which is preliminary data.</text>
</comment>
<organism evidence="1 2">
    <name type="scientific">Dentiscutata erythropus</name>
    <dbReference type="NCBI Taxonomy" id="1348616"/>
    <lineage>
        <taxon>Eukaryota</taxon>
        <taxon>Fungi</taxon>
        <taxon>Fungi incertae sedis</taxon>
        <taxon>Mucoromycota</taxon>
        <taxon>Glomeromycotina</taxon>
        <taxon>Glomeromycetes</taxon>
        <taxon>Diversisporales</taxon>
        <taxon>Gigasporaceae</taxon>
        <taxon>Dentiscutata</taxon>
    </lineage>
</organism>
<dbReference type="Proteomes" id="UP000789405">
    <property type="component" value="Unassembled WGS sequence"/>
</dbReference>
<dbReference type="EMBL" id="CAJVPY010031357">
    <property type="protein sequence ID" value="CAG8796472.1"/>
    <property type="molecule type" value="Genomic_DNA"/>
</dbReference>
<reference evidence="1" key="1">
    <citation type="submission" date="2021-06" db="EMBL/GenBank/DDBJ databases">
        <authorList>
            <person name="Kallberg Y."/>
            <person name="Tangrot J."/>
            <person name="Rosling A."/>
        </authorList>
    </citation>
    <scope>NUCLEOTIDE SEQUENCE</scope>
    <source>
        <strain evidence="1">MA453B</strain>
    </source>
</reference>
<name>A0A9N9P9U9_9GLOM</name>
<keyword evidence="2" id="KW-1185">Reference proteome</keyword>
<gene>
    <name evidence="1" type="ORF">DERYTH_LOCUS22485</name>
</gene>
<sequence>SINNILESALGKKFYTIAQELIKISQSIRPNADELPCIFKVLVGTYSKKIRLSPCRMKALQIWRYTDSPAAVK</sequence>